<feature type="transmembrane region" description="Helical" evidence="4">
    <location>
        <begin position="419"/>
        <end position="444"/>
    </location>
</feature>
<keyword evidence="4" id="KW-0812">Transmembrane</keyword>
<dbReference type="Proteomes" id="UP001642405">
    <property type="component" value="Unassembled WGS sequence"/>
</dbReference>
<dbReference type="PANTHER" id="PTHR11360">
    <property type="entry name" value="MONOCARBOXYLATE TRANSPORTER"/>
    <property type="match status" value="1"/>
</dbReference>
<feature type="transmembrane region" description="Helical" evidence="4">
    <location>
        <begin position="198"/>
        <end position="216"/>
    </location>
</feature>
<dbReference type="InterPro" id="IPR036259">
    <property type="entry name" value="MFS_trans_sf"/>
</dbReference>
<feature type="transmembrane region" description="Helical" evidence="4">
    <location>
        <begin position="456"/>
        <end position="478"/>
    </location>
</feature>
<evidence type="ECO:0000256" key="3">
    <source>
        <dbReference type="SAM" id="MobiDB-lite"/>
    </source>
</evidence>
<evidence type="ECO:0000256" key="2">
    <source>
        <dbReference type="ARBA" id="ARBA00006727"/>
    </source>
</evidence>
<sequence>MSRPTGSQGGLGRIRDGAQQAGSEKDTITVSSSSTNRDEPSEKQRSDLNEKEQDNEDEYVEEEEIEDPSIRGPAGADGDLEEAGAATVSGNGKQPEGGGGMLARVLSRTSTTRTKHFDPGPPPDGGWQAWVAAGCTHLVIMDTWGVINSFGSFQTYYTTLLDKDPSDVAWIGSFQIFLLFFIGTFTGRLTDAGYFKHLLIAGSILQLVGIFTTAQATQYWQIFLSQGVVMGLGNGCLFCPSLATLSTYFSKRRSLAIGIAAAGSATGGLVFPSIVRQLLPTVGFPWTMRVIGFVQLVTLAVVSIGLRTRLPPRRSGKVVEWSAFREPEYAFYAAGSFFCFWSVYIVFFYIASFSRDIIGLSYTDSLNLLLVVNGVGAIGRLLPNYIADLVGSINMFAVFGLYAGIAGLSWMAVHNATGLYVWCVFYGIAAGGIQSLFPAGLTSLNTRDLSKAGVRIGMVFTINSIATLTGPPVAGALITADNGGYLGAQIFTGTVLLIGTCFIVSAKVSLGRSTGLGLRARV</sequence>
<dbReference type="Pfam" id="PF07690">
    <property type="entry name" value="MFS_1"/>
    <property type="match status" value="1"/>
</dbReference>
<dbReference type="PANTHER" id="PTHR11360:SF130">
    <property type="entry name" value="MAJOR FACILITATOR SUPERFAMILY (MFS) PROFILE DOMAIN-CONTAINING PROTEIN-RELATED"/>
    <property type="match status" value="1"/>
</dbReference>
<accession>A0ABP0CHW8</accession>
<feature type="transmembrane region" description="Helical" evidence="4">
    <location>
        <begin position="255"/>
        <end position="274"/>
    </location>
</feature>
<feature type="transmembrane region" description="Helical" evidence="4">
    <location>
        <begin position="393"/>
        <end position="413"/>
    </location>
</feature>
<evidence type="ECO:0000313" key="5">
    <source>
        <dbReference type="EMBL" id="CAK7231688.1"/>
    </source>
</evidence>
<feature type="transmembrane region" description="Helical" evidence="4">
    <location>
        <begin position="357"/>
        <end position="381"/>
    </location>
</feature>
<evidence type="ECO:0000313" key="6">
    <source>
        <dbReference type="Proteomes" id="UP001642405"/>
    </source>
</evidence>
<reference evidence="5 6" key="1">
    <citation type="submission" date="2024-01" db="EMBL/GenBank/DDBJ databases">
        <authorList>
            <person name="Allen C."/>
            <person name="Tagirdzhanova G."/>
        </authorList>
    </citation>
    <scope>NUCLEOTIDE SEQUENCE [LARGE SCALE GENOMIC DNA]</scope>
</reference>
<gene>
    <name evidence="5" type="ORF">SCUCBS95973_008003</name>
</gene>
<evidence type="ECO:0008006" key="7">
    <source>
        <dbReference type="Google" id="ProtNLM"/>
    </source>
</evidence>
<dbReference type="InterPro" id="IPR011701">
    <property type="entry name" value="MFS"/>
</dbReference>
<feature type="transmembrane region" description="Helical" evidence="4">
    <location>
        <begin position="222"/>
        <end position="243"/>
    </location>
</feature>
<organism evidence="5 6">
    <name type="scientific">Sporothrix curviconia</name>
    <dbReference type="NCBI Taxonomy" id="1260050"/>
    <lineage>
        <taxon>Eukaryota</taxon>
        <taxon>Fungi</taxon>
        <taxon>Dikarya</taxon>
        <taxon>Ascomycota</taxon>
        <taxon>Pezizomycotina</taxon>
        <taxon>Sordariomycetes</taxon>
        <taxon>Sordariomycetidae</taxon>
        <taxon>Ophiostomatales</taxon>
        <taxon>Ophiostomataceae</taxon>
        <taxon>Sporothrix</taxon>
    </lineage>
</organism>
<comment type="similarity">
    <text evidence="2">Belongs to the major facilitator superfamily. Monocarboxylate porter (TC 2.A.1.13) family.</text>
</comment>
<feature type="transmembrane region" description="Helical" evidence="4">
    <location>
        <begin position="168"/>
        <end position="186"/>
    </location>
</feature>
<keyword evidence="4" id="KW-0472">Membrane</keyword>
<feature type="region of interest" description="Disordered" evidence="3">
    <location>
        <begin position="1"/>
        <end position="101"/>
    </location>
</feature>
<keyword evidence="6" id="KW-1185">Reference proteome</keyword>
<dbReference type="EMBL" id="CAWUHB010000059">
    <property type="protein sequence ID" value="CAK7231688.1"/>
    <property type="molecule type" value="Genomic_DNA"/>
</dbReference>
<protein>
    <recommendedName>
        <fullName evidence="7">MFS monocarboxylate transporter</fullName>
    </recommendedName>
</protein>
<feature type="transmembrane region" description="Helical" evidence="4">
    <location>
        <begin position="484"/>
        <end position="504"/>
    </location>
</feature>
<evidence type="ECO:0000256" key="4">
    <source>
        <dbReference type="SAM" id="Phobius"/>
    </source>
</evidence>
<comment type="caution">
    <text evidence="5">The sequence shown here is derived from an EMBL/GenBank/DDBJ whole genome shotgun (WGS) entry which is preliminary data.</text>
</comment>
<proteinExistence type="inferred from homology"/>
<feature type="transmembrane region" description="Helical" evidence="4">
    <location>
        <begin position="329"/>
        <end position="351"/>
    </location>
</feature>
<dbReference type="SUPFAM" id="SSF103473">
    <property type="entry name" value="MFS general substrate transporter"/>
    <property type="match status" value="1"/>
</dbReference>
<dbReference type="InterPro" id="IPR050327">
    <property type="entry name" value="Proton-linked_MCT"/>
</dbReference>
<feature type="compositionally biased region" description="Acidic residues" evidence="3">
    <location>
        <begin position="53"/>
        <end position="67"/>
    </location>
</feature>
<comment type="subcellular location">
    <subcellularLocation>
        <location evidence="1">Membrane</location>
        <topology evidence="1">Multi-pass membrane protein</topology>
    </subcellularLocation>
</comment>
<feature type="transmembrane region" description="Helical" evidence="4">
    <location>
        <begin position="286"/>
        <end position="308"/>
    </location>
</feature>
<feature type="compositionally biased region" description="Basic and acidic residues" evidence="3">
    <location>
        <begin position="36"/>
        <end position="52"/>
    </location>
</feature>
<name>A0ABP0CHW8_9PEZI</name>
<dbReference type="Gene3D" id="1.20.1250.20">
    <property type="entry name" value="MFS general substrate transporter like domains"/>
    <property type="match status" value="1"/>
</dbReference>
<evidence type="ECO:0000256" key="1">
    <source>
        <dbReference type="ARBA" id="ARBA00004141"/>
    </source>
</evidence>
<keyword evidence="4" id="KW-1133">Transmembrane helix</keyword>